<dbReference type="PANTHER" id="PTHR45655">
    <property type="entry name" value="GUANYLATE CYCLASE SOLUBLE SUBUNIT BETA-2"/>
    <property type="match status" value="1"/>
</dbReference>
<keyword evidence="8" id="KW-0175">Coiled coil</keyword>
<dbReference type="InterPro" id="IPR038158">
    <property type="entry name" value="H-NOX_domain_sf"/>
</dbReference>
<reference evidence="10 11" key="1">
    <citation type="journal article" date="2019" name="PLoS Pathog.">
        <title>Genome sequence of the bovine parasite Schistosoma bovis Tanzania.</title>
        <authorList>
            <person name="Oey H."/>
            <person name="Zakrzewski M."/>
            <person name="Gobert G."/>
            <person name="Gravermann K."/>
            <person name="Stoye J."/>
            <person name="Jones M."/>
            <person name="Mcmanus D."/>
            <person name="Krause L."/>
        </authorList>
    </citation>
    <scope>NUCLEOTIDE SEQUENCE [LARGE SCALE GENOMIC DNA]</scope>
    <source>
        <strain evidence="10 11">TAN1997</strain>
    </source>
</reference>
<dbReference type="EC" id="4.6.1.2" evidence="2"/>
<dbReference type="InterPro" id="IPR011645">
    <property type="entry name" value="HNOB_dom_associated"/>
</dbReference>
<evidence type="ECO:0000256" key="5">
    <source>
        <dbReference type="ARBA" id="ARBA00023134"/>
    </source>
</evidence>
<evidence type="ECO:0000256" key="3">
    <source>
        <dbReference type="ARBA" id="ARBA00022490"/>
    </source>
</evidence>
<protein>
    <recommendedName>
        <fullName evidence="2">guanylate cyclase</fullName>
        <ecNumber evidence="2">4.6.1.2</ecNumber>
    </recommendedName>
</protein>
<dbReference type="InterPro" id="IPR001054">
    <property type="entry name" value="A/G_cyclase"/>
</dbReference>
<evidence type="ECO:0000313" key="10">
    <source>
        <dbReference type="EMBL" id="RTG87042.1"/>
    </source>
</evidence>
<keyword evidence="4" id="KW-0547">Nucleotide-binding</keyword>
<dbReference type="InterPro" id="IPR029787">
    <property type="entry name" value="Nucleotide_cyclase"/>
</dbReference>
<proteinExistence type="predicted"/>
<dbReference type="Proteomes" id="UP000290809">
    <property type="component" value="Unassembled WGS sequence"/>
</dbReference>
<dbReference type="InterPro" id="IPR011644">
    <property type="entry name" value="Heme_NO-bd"/>
</dbReference>
<dbReference type="GO" id="GO:0070482">
    <property type="term" value="P:response to oxygen levels"/>
    <property type="evidence" value="ECO:0007669"/>
    <property type="project" value="TreeGrafter"/>
</dbReference>
<dbReference type="GO" id="GO:0008074">
    <property type="term" value="C:guanylate cyclase complex, soluble"/>
    <property type="evidence" value="ECO:0007669"/>
    <property type="project" value="TreeGrafter"/>
</dbReference>
<dbReference type="Pfam" id="PF07701">
    <property type="entry name" value="HNOBA"/>
    <property type="match status" value="2"/>
</dbReference>
<evidence type="ECO:0000256" key="7">
    <source>
        <dbReference type="ARBA" id="ARBA00023293"/>
    </source>
</evidence>
<keyword evidence="11" id="KW-1185">Reference proteome</keyword>
<keyword evidence="5" id="KW-0342">GTP-binding</keyword>
<dbReference type="EMBL" id="QMKO01001727">
    <property type="protein sequence ID" value="RTG87042.1"/>
    <property type="molecule type" value="Genomic_DNA"/>
</dbReference>
<comment type="caution">
    <text evidence="10">The sequence shown here is derived from an EMBL/GenBank/DDBJ whole genome shotgun (WGS) entry which is preliminary data.</text>
</comment>
<dbReference type="Pfam" id="PF00211">
    <property type="entry name" value="Guanylate_cyc"/>
    <property type="match status" value="1"/>
</dbReference>
<evidence type="ECO:0000259" key="9">
    <source>
        <dbReference type="PROSITE" id="PS50125"/>
    </source>
</evidence>
<dbReference type="GO" id="GO:0019826">
    <property type="term" value="F:oxygen sensor activity"/>
    <property type="evidence" value="ECO:0007669"/>
    <property type="project" value="TreeGrafter"/>
</dbReference>
<dbReference type="SUPFAM" id="SSF55073">
    <property type="entry name" value="Nucleotide cyclase"/>
    <property type="match status" value="1"/>
</dbReference>
<name>A0A430QH88_SCHBO</name>
<dbReference type="InterPro" id="IPR042463">
    <property type="entry name" value="HNOB_dom_associated_sf"/>
</dbReference>
<dbReference type="GO" id="GO:0038060">
    <property type="term" value="P:nitric oxide-cGMP-mediated signaling"/>
    <property type="evidence" value="ECO:0007669"/>
    <property type="project" value="TreeGrafter"/>
</dbReference>
<feature type="domain" description="Guanylate cyclase" evidence="9">
    <location>
        <begin position="439"/>
        <end position="563"/>
    </location>
</feature>
<evidence type="ECO:0000256" key="2">
    <source>
        <dbReference type="ARBA" id="ARBA00012202"/>
    </source>
</evidence>
<evidence type="ECO:0000256" key="8">
    <source>
        <dbReference type="SAM" id="Coils"/>
    </source>
</evidence>
<organism evidence="10 11">
    <name type="scientific">Schistosoma bovis</name>
    <name type="common">Blood fluke</name>
    <dbReference type="NCBI Taxonomy" id="6184"/>
    <lineage>
        <taxon>Eukaryota</taxon>
        <taxon>Metazoa</taxon>
        <taxon>Spiralia</taxon>
        <taxon>Lophotrochozoa</taxon>
        <taxon>Platyhelminthes</taxon>
        <taxon>Trematoda</taxon>
        <taxon>Digenea</taxon>
        <taxon>Strigeidida</taxon>
        <taxon>Schistosomatoidea</taxon>
        <taxon>Schistosomatidae</taxon>
        <taxon>Schistosoma</taxon>
    </lineage>
</organism>
<gene>
    <name evidence="10" type="ORF">DC041_0002521</name>
</gene>
<keyword evidence="3" id="KW-0963">Cytoplasm</keyword>
<dbReference type="PROSITE" id="PS50125">
    <property type="entry name" value="GUANYLATE_CYCLASE_2"/>
    <property type="match status" value="1"/>
</dbReference>
<dbReference type="Pfam" id="PF07700">
    <property type="entry name" value="HNOB"/>
    <property type="match status" value="1"/>
</dbReference>
<dbReference type="AlphaFoldDB" id="A0A430QH88"/>
<dbReference type="GO" id="GO:0005525">
    <property type="term" value="F:GTP binding"/>
    <property type="evidence" value="ECO:0007669"/>
    <property type="project" value="UniProtKB-KW"/>
</dbReference>
<feature type="coiled-coil region" evidence="8">
    <location>
        <begin position="375"/>
        <end position="409"/>
    </location>
</feature>
<dbReference type="GO" id="GO:0004383">
    <property type="term" value="F:guanylate cyclase activity"/>
    <property type="evidence" value="ECO:0007669"/>
    <property type="project" value="UniProtKB-EC"/>
</dbReference>
<keyword evidence="7" id="KW-0141">cGMP biosynthesis</keyword>
<dbReference type="Gene3D" id="3.30.450.260">
    <property type="entry name" value="Haem NO binding associated domain"/>
    <property type="match status" value="1"/>
</dbReference>
<evidence type="ECO:0000256" key="6">
    <source>
        <dbReference type="ARBA" id="ARBA00023239"/>
    </source>
</evidence>
<dbReference type="InterPro" id="IPR024096">
    <property type="entry name" value="NO_sig/Golgi_transp_ligand-bd"/>
</dbReference>
<dbReference type="Gene3D" id="3.90.1520.10">
    <property type="entry name" value="H-NOX domain"/>
    <property type="match status" value="1"/>
</dbReference>
<dbReference type="FunFam" id="3.30.70.1230:FF:000030">
    <property type="entry name" value="Si:ch211-215j19.12"/>
    <property type="match status" value="1"/>
</dbReference>
<comment type="subcellular location">
    <subcellularLocation>
        <location evidence="1">Cytoplasm</location>
    </subcellularLocation>
</comment>
<keyword evidence="6" id="KW-0456">Lyase</keyword>
<sequence length="704" mass="79847">MYGLLLEGLRNFIITKWSTELWIEICNQANSPEIQFETRKVYDEALLPNLFQTSSKLLDIPEDEIKFGMGISFVEYVGGKGYQGILRVLGRELRDFLNGLDNLHEFLRSSYPKIRPPSFFCVNESRTGITLQYRSHRIGFVPFFCGWMTELSRVLYSKEMKVEIVGQKDRGKQVETILRLHFHNHSFTEIDEELPVPAIVFFEAFPFNFVFNRGMKLLNIGRSMANALPNIVGKNVTDIFLLCRPVIPFTWDDIMLHTNIIFELTSNEINKEINTNDEQNNTGDQSDTNRGKLKLRGQMKYMSEWDAIVFLGTPILYVVQLAIVRQSTQSNPSSILNIIDDMRDVDSMLELGLYLNDLSMHDSSRDMVLAGEQQSAELKLALEQENEKSKRLEESLRRLDEEMRRTDELLYQMIPRSVAERLRAGEAAVDTCETFDNVTLLLSDVVGFTTICSGLAPLEVVSLLNKLYSVFDGLTEKHKVYKVETIGDAYMIASGCPSRTDYHAPFIAEMALDMVESVQTVKDESKEPPESLRIRVAVAGVVGVKMPRYCLFGSTVTTSELMEQTSSPQRIQVSVKAYENLLKYGVYDLTEKGRVELKDGGTILTYWLNGRSNSSDDEKTAKFLDELNTERERIADSNMASSHQRSGESWESVTASRCSSARTLASKRSSMSISQRASLADPGIDIKSMARLKSLAQINENNKR</sequence>
<dbReference type="CDD" id="cd07302">
    <property type="entry name" value="CHD"/>
    <property type="match status" value="1"/>
</dbReference>
<evidence type="ECO:0000256" key="4">
    <source>
        <dbReference type="ARBA" id="ARBA00022741"/>
    </source>
</evidence>
<evidence type="ECO:0000313" key="11">
    <source>
        <dbReference type="Proteomes" id="UP000290809"/>
    </source>
</evidence>
<dbReference type="Gene3D" id="3.30.70.1230">
    <property type="entry name" value="Nucleotide cyclase"/>
    <property type="match status" value="1"/>
</dbReference>
<dbReference type="SUPFAM" id="SSF111126">
    <property type="entry name" value="Ligand-binding domain in the NO signalling and Golgi transport"/>
    <property type="match status" value="1"/>
</dbReference>
<dbReference type="Gene3D" id="6.10.250.780">
    <property type="match status" value="1"/>
</dbReference>
<dbReference type="SMART" id="SM00044">
    <property type="entry name" value="CYCc"/>
    <property type="match status" value="1"/>
</dbReference>
<dbReference type="GO" id="GO:0020037">
    <property type="term" value="F:heme binding"/>
    <property type="evidence" value="ECO:0007669"/>
    <property type="project" value="InterPro"/>
</dbReference>
<evidence type="ECO:0000256" key="1">
    <source>
        <dbReference type="ARBA" id="ARBA00004496"/>
    </source>
</evidence>
<accession>A0A430QH88</accession>
<dbReference type="STRING" id="6184.A0A430QH88"/>
<dbReference type="PANTHER" id="PTHR45655:SF10">
    <property type="entry name" value="SOLUBLE GUANYLATE CYCLASE 88E"/>
    <property type="match status" value="1"/>
</dbReference>
<dbReference type="GO" id="GO:0070026">
    <property type="term" value="F:nitric oxide binding"/>
    <property type="evidence" value="ECO:0007669"/>
    <property type="project" value="TreeGrafter"/>
</dbReference>